<name>A0A1B6DAD8_9HEMI</name>
<evidence type="ECO:0000313" key="1">
    <source>
        <dbReference type="EMBL" id="JAS22667.1"/>
    </source>
</evidence>
<dbReference type="AlphaFoldDB" id="A0A1B6DAD8"/>
<reference evidence="1" key="1">
    <citation type="submission" date="2015-12" db="EMBL/GenBank/DDBJ databases">
        <title>De novo transcriptome assembly of four potential Pierce s Disease insect vectors from Arizona vineyards.</title>
        <authorList>
            <person name="Tassone E.E."/>
        </authorList>
    </citation>
    <scope>NUCLEOTIDE SEQUENCE</scope>
</reference>
<proteinExistence type="predicted"/>
<accession>A0A1B6DAD8</accession>
<organism evidence="1">
    <name type="scientific">Clastoptera arizonana</name>
    <name type="common">Arizona spittle bug</name>
    <dbReference type="NCBI Taxonomy" id="38151"/>
    <lineage>
        <taxon>Eukaryota</taxon>
        <taxon>Metazoa</taxon>
        <taxon>Ecdysozoa</taxon>
        <taxon>Arthropoda</taxon>
        <taxon>Hexapoda</taxon>
        <taxon>Insecta</taxon>
        <taxon>Pterygota</taxon>
        <taxon>Neoptera</taxon>
        <taxon>Paraneoptera</taxon>
        <taxon>Hemiptera</taxon>
        <taxon>Auchenorrhyncha</taxon>
        <taxon>Cercopoidea</taxon>
        <taxon>Clastopteridae</taxon>
        <taxon>Clastoptera</taxon>
    </lineage>
</organism>
<protein>
    <submittedName>
        <fullName evidence="1">Uncharacterized protein</fullName>
    </submittedName>
</protein>
<gene>
    <name evidence="1" type="ORF">g.7152</name>
</gene>
<dbReference type="EMBL" id="GEDC01014631">
    <property type="protein sequence ID" value="JAS22667.1"/>
    <property type="molecule type" value="Transcribed_RNA"/>
</dbReference>
<sequence length="172" mass="20027">MKNIMCGYDKFCLSHKVIESFLVLSALSGLLLCVVDAENKTVFQLLGPVDKIANKSVIYAEKLYQYYLNPEANPRLAHYSQTTFMQEEEGLIYAVLKTLRHMYLNKKDPNFRAVHNAHKYFIQLYDLKKLTKEKQLELIRKVIDKLKEMKAVLETSTVIYTRDPDISLLDMN</sequence>